<dbReference type="Proteomes" id="UP000027135">
    <property type="component" value="Unassembled WGS sequence"/>
</dbReference>
<proteinExistence type="predicted"/>
<keyword evidence="2" id="KW-1185">Reference proteome</keyword>
<evidence type="ECO:0000313" key="2">
    <source>
        <dbReference type="Proteomes" id="UP000027135"/>
    </source>
</evidence>
<gene>
    <name evidence="1" type="ORF">L798_12447</name>
</gene>
<name>A0A067QTZ0_ZOONE</name>
<dbReference type="EMBL" id="KK852942">
    <property type="protein sequence ID" value="KDR13506.1"/>
    <property type="molecule type" value="Genomic_DNA"/>
</dbReference>
<accession>A0A067QTZ0</accession>
<protein>
    <submittedName>
        <fullName evidence="1">Uncharacterized protein</fullName>
    </submittedName>
</protein>
<reference evidence="1 2" key="1">
    <citation type="journal article" date="2014" name="Nat. Commun.">
        <title>Molecular traces of alternative social organization in a termite genome.</title>
        <authorList>
            <person name="Terrapon N."/>
            <person name="Li C."/>
            <person name="Robertson H.M."/>
            <person name="Ji L."/>
            <person name="Meng X."/>
            <person name="Booth W."/>
            <person name="Chen Z."/>
            <person name="Childers C.P."/>
            <person name="Glastad K.M."/>
            <person name="Gokhale K."/>
            <person name="Gowin J."/>
            <person name="Gronenberg W."/>
            <person name="Hermansen R.A."/>
            <person name="Hu H."/>
            <person name="Hunt B.G."/>
            <person name="Huylmans A.K."/>
            <person name="Khalil S.M."/>
            <person name="Mitchell R.D."/>
            <person name="Munoz-Torres M.C."/>
            <person name="Mustard J.A."/>
            <person name="Pan H."/>
            <person name="Reese J.T."/>
            <person name="Scharf M.E."/>
            <person name="Sun F."/>
            <person name="Vogel H."/>
            <person name="Xiao J."/>
            <person name="Yang W."/>
            <person name="Yang Z."/>
            <person name="Yang Z."/>
            <person name="Zhou J."/>
            <person name="Zhu J."/>
            <person name="Brent C.S."/>
            <person name="Elsik C.G."/>
            <person name="Goodisman M.A."/>
            <person name="Liberles D.A."/>
            <person name="Roe R.M."/>
            <person name="Vargo E.L."/>
            <person name="Vilcinskas A."/>
            <person name="Wang J."/>
            <person name="Bornberg-Bauer E."/>
            <person name="Korb J."/>
            <person name="Zhang G."/>
            <person name="Liebig J."/>
        </authorList>
    </citation>
    <scope>NUCLEOTIDE SEQUENCE [LARGE SCALE GENOMIC DNA]</scope>
    <source>
        <tissue evidence="1">Whole organism</tissue>
    </source>
</reference>
<dbReference type="InParanoid" id="A0A067QTZ0"/>
<sequence length="114" mass="13106">MDRLIREAIEIELHPDNFNREDGLHLSRSWKPLIHNFEDSESEQECAARTNQTTNMALIHTTKLTFLSPRSLPLPLSPTCSHWLGACYTFHFPAYKPSISHRISIFIALMTEAV</sequence>
<evidence type="ECO:0000313" key="1">
    <source>
        <dbReference type="EMBL" id="KDR13506.1"/>
    </source>
</evidence>
<organism evidence="1 2">
    <name type="scientific">Zootermopsis nevadensis</name>
    <name type="common">Dampwood termite</name>
    <dbReference type="NCBI Taxonomy" id="136037"/>
    <lineage>
        <taxon>Eukaryota</taxon>
        <taxon>Metazoa</taxon>
        <taxon>Ecdysozoa</taxon>
        <taxon>Arthropoda</taxon>
        <taxon>Hexapoda</taxon>
        <taxon>Insecta</taxon>
        <taxon>Pterygota</taxon>
        <taxon>Neoptera</taxon>
        <taxon>Polyneoptera</taxon>
        <taxon>Dictyoptera</taxon>
        <taxon>Blattodea</taxon>
        <taxon>Blattoidea</taxon>
        <taxon>Termitoidae</taxon>
        <taxon>Termopsidae</taxon>
        <taxon>Zootermopsis</taxon>
    </lineage>
</organism>
<dbReference type="AlphaFoldDB" id="A0A067QTZ0"/>